<dbReference type="Gene3D" id="1.25.40.10">
    <property type="entry name" value="Tetratricopeptide repeat domain"/>
    <property type="match status" value="2"/>
</dbReference>
<gene>
    <name evidence="1" type="ORF">SAMN02949497_4516</name>
</gene>
<dbReference type="InterPro" id="IPR027417">
    <property type="entry name" value="P-loop_NTPase"/>
</dbReference>
<proteinExistence type="predicted"/>
<evidence type="ECO:0000313" key="2">
    <source>
        <dbReference type="Proteomes" id="UP000192923"/>
    </source>
</evidence>
<dbReference type="AlphaFoldDB" id="A0A1Y6D375"/>
<dbReference type="Pfam" id="PF01663">
    <property type="entry name" value="Phosphodiest"/>
    <property type="match status" value="1"/>
</dbReference>
<dbReference type="SMART" id="SM00028">
    <property type="entry name" value="TPR"/>
    <property type="match status" value="4"/>
</dbReference>
<sequence length="932" mass="102652">MAPKVLLLGWDAADWKVITPLMDTGQMPNLEKIVGQGVMGNLSTLYPVLSPMLWTSIATGKRAHKHGIHGFSEPDPQTGGIRPVTNLGRKTKALWNILQQNGLRSNVVGWWPSHPAEPISGVMVSNHFQQATAPLDQAWPMRPGTVHPPRLAEALAEFRIHPEELDGDMLRLFVPQAPRIDQHQDRRLYAIAKTLAENAGIHAAATALMQLEPWDFMAVYFDGIDHFCHGFMKYHPPRLDWIKPEDFELYQDVVNSGYRFHDLMLGAYLALAGDDTTVIIVSDHGFHPDHLRPRELPNEPAGPADEHRHFGIIAMRGPDLKRDELLFGASLLDVTPTILALYGLPLGRDMDGKPLLNAFAEPPTVDYLPSWDAVPGEAGLHPPGMQADPVDQAEALKQLVELGYIDPPGADLARAAAQTVKELRYNLARDYQDSQHLPEAMALYRELWDQWPDESRFGVHLLECQLRLDHAAPARATLERLQREKERYAKTALETLQKLGEAWKDKQPADLKEDEQRQLNQWRKQAGVNRHAFAFLQGRVLAAEGDHAAALQAFAQATEVQVHNRPSLFQHQAEALMALRRWNEAETKLRDILAIDPVNAQAQLGLCRVHLSLKRPQAALDSALAAIGLIYHNPLAHCLCAIALRRLGREDEAIAELNTALAQNPVFPAAHRLLAGLYRHRGKLGKASEHRALARAARQRIAAFKAGLGLPEDADVKLDLDLLKTASVAALSTPGALPALDGAIVVVSGLPRSGTSMMMQMLAAGGLPLLTDGERAADANNPRGYLELEAVKRLGRDTDTGWLDAAQGQAVKIVAPLLPHLPMGHSYRIVFMERPLQEIVASQAAMLTKLGKTGGNLSERQLATAYLKQVDQVRTMLAAHPERVRVLAVDYRTALDEPVATAARINRFLGGGLDLAAMAGVVDPALHRQRMA</sequence>
<keyword evidence="2" id="KW-1185">Reference proteome</keyword>
<dbReference type="Gene3D" id="3.40.720.10">
    <property type="entry name" value="Alkaline Phosphatase, subunit A"/>
    <property type="match status" value="1"/>
</dbReference>
<dbReference type="SUPFAM" id="SSF52540">
    <property type="entry name" value="P-loop containing nucleoside triphosphate hydrolases"/>
    <property type="match status" value="1"/>
</dbReference>
<dbReference type="Pfam" id="PF13432">
    <property type="entry name" value="TPR_16"/>
    <property type="match status" value="2"/>
</dbReference>
<dbReference type="PANTHER" id="PTHR10151">
    <property type="entry name" value="ECTONUCLEOTIDE PYROPHOSPHATASE/PHOSPHODIESTERASE"/>
    <property type="match status" value="1"/>
</dbReference>
<accession>A0A1Y6D375</accession>
<dbReference type="InterPro" id="IPR002591">
    <property type="entry name" value="Phosphodiest/P_Trfase"/>
</dbReference>
<evidence type="ECO:0000313" key="1">
    <source>
        <dbReference type="EMBL" id="SMF97097.1"/>
    </source>
</evidence>
<dbReference type="Proteomes" id="UP000192923">
    <property type="component" value="Unassembled WGS sequence"/>
</dbReference>
<protein>
    <submittedName>
        <fullName evidence="1">Tetratricopeptide repeat-containing protein</fullName>
    </submittedName>
</protein>
<dbReference type="OrthoDB" id="9779418at2"/>
<dbReference type="SUPFAM" id="SSF53649">
    <property type="entry name" value="Alkaline phosphatase-like"/>
    <property type="match status" value="1"/>
</dbReference>
<dbReference type="Gene3D" id="3.40.50.300">
    <property type="entry name" value="P-loop containing nucleotide triphosphate hydrolases"/>
    <property type="match status" value="1"/>
</dbReference>
<reference evidence="1 2" key="1">
    <citation type="submission" date="2016-12" db="EMBL/GenBank/DDBJ databases">
        <authorList>
            <person name="Song W.-J."/>
            <person name="Kurnit D.M."/>
        </authorList>
    </citation>
    <scope>NUCLEOTIDE SEQUENCE [LARGE SCALE GENOMIC DNA]</scope>
    <source>
        <strain evidence="1 2">175</strain>
    </source>
</reference>
<dbReference type="GO" id="GO:0016787">
    <property type="term" value="F:hydrolase activity"/>
    <property type="evidence" value="ECO:0007669"/>
    <property type="project" value="UniProtKB-ARBA"/>
</dbReference>
<name>A0A1Y6D375_9GAMM</name>
<dbReference type="RefSeq" id="WP_085215917.1">
    <property type="nucleotide sequence ID" value="NZ_FXAM01000001.1"/>
</dbReference>
<dbReference type="STRING" id="1760988.SAMN02949497_4516"/>
<dbReference type="PANTHER" id="PTHR10151:SF120">
    <property type="entry name" value="BIS(5'-ADENOSYL)-TRIPHOSPHATASE"/>
    <property type="match status" value="1"/>
</dbReference>
<dbReference type="InterPro" id="IPR017850">
    <property type="entry name" value="Alkaline_phosphatase_core_sf"/>
</dbReference>
<dbReference type="EMBL" id="FXAM01000001">
    <property type="protein sequence ID" value="SMF97097.1"/>
    <property type="molecule type" value="Genomic_DNA"/>
</dbReference>
<organism evidence="1 2">
    <name type="scientific">Methylomagnum ishizawai</name>
    <dbReference type="NCBI Taxonomy" id="1760988"/>
    <lineage>
        <taxon>Bacteria</taxon>
        <taxon>Pseudomonadati</taxon>
        <taxon>Pseudomonadota</taxon>
        <taxon>Gammaproteobacteria</taxon>
        <taxon>Methylococcales</taxon>
        <taxon>Methylococcaceae</taxon>
        <taxon>Methylomagnum</taxon>
    </lineage>
</organism>
<dbReference type="SUPFAM" id="SSF48452">
    <property type="entry name" value="TPR-like"/>
    <property type="match status" value="1"/>
</dbReference>
<dbReference type="InterPro" id="IPR011990">
    <property type="entry name" value="TPR-like_helical_dom_sf"/>
</dbReference>
<dbReference type="InterPro" id="IPR019734">
    <property type="entry name" value="TPR_rpt"/>
</dbReference>